<protein>
    <submittedName>
        <fullName evidence="2">Uncharacterized protein</fullName>
    </submittedName>
</protein>
<proteinExistence type="predicted"/>
<evidence type="ECO:0000313" key="2">
    <source>
        <dbReference type="EMBL" id="KAF3445858.1"/>
    </source>
</evidence>
<sequence length="253" mass="28137">MLTLKDGWKMRMMWNKTMVMLMMMMSMIIKEYALNVMAPVDPKNSKKQAGGQIGATTKDKDGMKGSSPVHEGSQVGQNQSKYGLRVIQGPSASEVKKSVWINVRKVPAGNRGRGRGIMMPTRTSPRKFRKLPASVRDNPTTNDVAVDNERSGTGSFIQTRGSYAKIQEDKRVVIEKLKQNEGPLRRSPRKKLNLARETLQGEDPSKSTPSDDLDEDAVAYEDEEGCEEGRETSFTDRKEPPIDGNSDGRDNAT</sequence>
<organism evidence="2 3">
    <name type="scientific">Rhamnella rubrinervis</name>
    <dbReference type="NCBI Taxonomy" id="2594499"/>
    <lineage>
        <taxon>Eukaryota</taxon>
        <taxon>Viridiplantae</taxon>
        <taxon>Streptophyta</taxon>
        <taxon>Embryophyta</taxon>
        <taxon>Tracheophyta</taxon>
        <taxon>Spermatophyta</taxon>
        <taxon>Magnoliopsida</taxon>
        <taxon>eudicotyledons</taxon>
        <taxon>Gunneridae</taxon>
        <taxon>Pentapetalae</taxon>
        <taxon>rosids</taxon>
        <taxon>fabids</taxon>
        <taxon>Rosales</taxon>
        <taxon>Rhamnaceae</taxon>
        <taxon>rhamnoid group</taxon>
        <taxon>Rhamneae</taxon>
        <taxon>Rhamnella</taxon>
    </lineage>
</organism>
<dbReference type="EMBL" id="VOIH02000005">
    <property type="protein sequence ID" value="KAF3445858.1"/>
    <property type="molecule type" value="Genomic_DNA"/>
</dbReference>
<reference evidence="2" key="1">
    <citation type="submission" date="2020-03" db="EMBL/GenBank/DDBJ databases">
        <title>A high-quality chromosome-level genome assembly of a woody plant with both climbing and erect habits, Rhamnella rubrinervis.</title>
        <authorList>
            <person name="Lu Z."/>
            <person name="Yang Y."/>
            <person name="Zhu X."/>
            <person name="Sun Y."/>
        </authorList>
    </citation>
    <scope>NUCLEOTIDE SEQUENCE</scope>
    <source>
        <strain evidence="2">BYM</strain>
        <tissue evidence="2">Leaf</tissue>
    </source>
</reference>
<dbReference type="Proteomes" id="UP000796880">
    <property type="component" value="Unassembled WGS sequence"/>
</dbReference>
<feature type="region of interest" description="Disordered" evidence="1">
    <location>
        <begin position="177"/>
        <end position="253"/>
    </location>
</feature>
<accession>A0A8K0H5J9</accession>
<feature type="compositionally biased region" description="Acidic residues" evidence="1">
    <location>
        <begin position="211"/>
        <end position="226"/>
    </location>
</feature>
<name>A0A8K0H5J9_9ROSA</name>
<comment type="caution">
    <text evidence="2">The sequence shown here is derived from an EMBL/GenBank/DDBJ whole genome shotgun (WGS) entry which is preliminary data.</text>
</comment>
<dbReference type="AlphaFoldDB" id="A0A8K0H5J9"/>
<gene>
    <name evidence="2" type="ORF">FNV43_RR11035</name>
</gene>
<evidence type="ECO:0000256" key="1">
    <source>
        <dbReference type="SAM" id="MobiDB-lite"/>
    </source>
</evidence>
<evidence type="ECO:0000313" key="3">
    <source>
        <dbReference type="Proteomes" id="UP000796880"/>
    </source>
</evidence>
<keyword evidence="3" id="KW-1185">Reference proteome</keyword>
<feature type="region of interest" description="Disordered" evidence="1">
    <location>
        <begin position="129"/>
        <end position="158"/>
    </location>
</feature>
<feature type="region of interest" description="Disordered" evidence="1">
    <location>
        <begin position="43"/>
        <end position="81"/>
    </location>
</feature>
<feature type="compositionally biased region" description="Basic and acidic residues" evidence="1">
    <location>
        <begin position="227"/>
        <end position="253"/>
    </location>
</feature>